<dbReference type="InterPro" id="IPR001453">
    <property type="entry name" value="MoaB/Mog_dom"/>
</dbReference>
<name>A0A7Z8G3Z2_CARDV</name>
<dbReference type="HAMAP" id="MF_00226_B">
    <property type="entry name" value="CinA_B"/>
    <property type="match status" value="1"/>
</dbReference>
<dbReference type="SUPFAM" id="SSF53218">
    <property type="entry name" value="Molybdenum cofactor biosynthesis proteins"/>
    <property type="match status" value="1"/>
</dbReference>
<comment type="caution">
    <text evidence="3">The sequence shown here is derived from an EMBL/GenBank/DDBJ whole genome shotgun (WGS) entry which is preliminary data.</text>
</comment>
<dbReference type="Proteomes" id="UP000297938">
    <property type="component" value="Unassembled WGS sequence"/>
</dbReference>
<dbReference type="AlphaFoldDB" id="A0A7Z8G3Z2"/>
<dbReference type="InterPro" id="IPR008135">
    <property type="entry name" value="Competence-induced_CinA"/>
</dbReference>
<dbReference type="Pfam" id="PF18146">
    <property type="entry name" value="CinA_KH"/>
    <property type="match status" value="1"/>
</dbReference>
<dbReference type="Pfam" id="PF02464">
    <property type="entry name" value="CinA"/>
    <property type="match status" value="1"/>
</dbReference>
<dbReference type="Pfam" id="PF00994">
    <property type="entry name" value="MoCF_biosynth"/>
    <property type="match status" value="1"/>
</dbReference>
<dbReference type="NCBIfam" id="TIGR00177">
    <property type="entry name" value="molyb_syn"/>
    <property type="match status" value="1"/>
</dbReference>
<dbReference type="InterPro" id="IPR008136">
    <property type="entry name" value="CinA_C"/>
</dbReference>
<dbReference type="SUPFAM" id="SSF142433">
    <property type="entry name" value="CinA-like"/>
    <property type="match status" value="1"/>
</dbReference>
<comment type="similarity">
    <text evidence="1">Belongs to the CinA family.</text>
</comment>
<dbReference type="NCBIfam" id="TIGR00199">
    <property type="entry name" value="PncC_domain"/>
    <property type="match status" value="1"/>
</dbReference>
<dbReference type="NCBIfam" id="NF001813">
    <property type="entry name" value="PRK00549.1"/>
    <property type="match status" value="1"/>
</dbReference>
<dbReference type="InterPro" id="IPR036653">
    <property type="entry name" value="CinA-like_C"/>
</dbReference>
<dbReference type="InterPro" id="IPR041424">
    <property type="entry name" value="CinA_KH"/>
</dbReference>
<dbReference type="Gene3D" id="3.40.980.10">
    <property type="entry name" value="MoaB/Mog-like domain"/>
    <property type="match status" value="1"/>
</dbReference>
<dbReference type="SMART" id="SM00852">
    <property type="entry name" value="MoCF_biosynth"/>
    <property type="match status" value="1"/>
</dbReference>
<evidence type="ECO:0000256" key="1">
    <source>
        <dbReference type="HAMAP-Rule" id="MF_00226"/>
    </source>
</evidence>
<dbReference type="InterPro" id="IPR036425">
    <property type="entry name" value="MoaB/Mog-like_dom_sf"/>
</dbReference>
<accession>A0A7Z8G3Z2</accession>
<reference evidence="3 4" key="1">
    <citation type="journal article" date="2018" name="Int. J. Food Microbiol.">
        <title>Growth of Carnobacterium spp. isolated from chilled vacuum-packaged meat under relevant acidic conditions.</title>
        <authorList>
            <person name="Zhang P."/>
            <person name="Badoni M."/>
            <person name="Ganzle M."/>
            <person name="Yang X."/>
        </authorList>
    </citation>
    <scope>NUCLEOTIDE SEQUENCE [LARGE SCALE GENOMIC DNA]</scope>
    <source>
        <strain evidence="3 4">B2</strain>
    </source>
</reference>
<dbReference type="NCBIfam" id="TIGR00200">
    <property type="entry name" value="cinA_nterm"/>
    <property type="match status" value="1"/>
</dbReference>
<dbReference type="Gene3D" id="3.30.70.2860">
    <property type="match status" value="1"/>
</dbReference>
<proteinExistence type="inferred from homology"/>
<evidence type="ECO:0000259" key="2">
    <source>
        <dbReference type="SMART" id="SM00852"/>
    </source>
</evidence>
<feature type="domain" description="MoaB/Mog" evidence="2">
    <location>
        <begin position="4"/>
        <end position="170"/>
    </location>
</feature>
<dbReference type="PANTHER" id="PTHR13939">
    <property type="entry name" value="NICOTINAMIDE-NUCLEOTIDE AMIDOHYDROLASE PNCC"/>
    <property type="match status" value="1"/>
</dbReference>
<sequence>MKAEIIAVGTELLLGQIVNTNAAFLSQELAALGINVYHHVVVGDNAKRLETVLEQAEKRSDLIILTGGLGPTKDDMTKQTVAAHLKRKLVSDQNALEKIQAFHQRSKRPMTENNRLQALVIEGSTVLANKTGLAAGMFLKKDSVNYLLLPGPPNELKPMFLNEAKPLLQKENPTESLMVSRVLRFYGIGESRLVTVLDDLIEEQTNPTLAPYAGDYEVTLRITANGDSQACCQMLLDNLEEKIQLRVGEYFYGYGDTTRLPEVVVELLKTQALTITAAESLTGGGFQSLLASVAGASDIFSGGVVAYQNEIKEQLLGVSGKTLTEKGAVSKECAIEMAEGIRQLMKTKMALSFTGVAGPAMLENQPVGTVWIALAQENQPTIAVCHHFSRDRNGNREQAILAGFDLIRRVLLSLPIETES</sequence>
<evidence type="ECO:0000313" key="4">
    <source>
        <dbReference type="Proteomes" id="UP000297938"/>
    </source>
</evidence>
<dbReference type="CDD" id="cd00885">
    <property type="entry name" value="cinA"/>
    <property type="match status" value="1"/>
</dbReference>
<evidence type="ECO:0000313" key="3">
    <source>
        <dbReference type="EMBL" id="TFJ23706.1"/>
    </source>
</evidence>
<dbReference type="RefSeq" id="WP_135026630.1">
    <property type="nucleotide sequence ID" value="NZ_CBCPJW010000001.1"/>
</dbReference>
<dbReference type="Gene3D" id="3.90.950.20">
    <property type="entry name" value="CinA-like"/>
    <property type="match status" value="1"/>
</dbReference>
<gene>
    <name evidence="1" type="primary">cinA</name>
    <name evidence="3" type="ORF">CKN69_12465</name>
</gene>
<protein>
    <recommendedName>
        <fullName evidence="1">Putative competence-damage inducible protein</fullName>
    </recommendedName>
</protein>
<organism evidence="3 4">
    <name type="scientific">Carnobacterium divergens</name>
    <name type="common">Lactobacillus divergens</name>
    <dbReference type="NCBI Taxonomy" id="2748"/>
    <lineage>
        <taxon>Bacteria</taxon>
        <taxon>Bacillati</taxon>
        <taxon>Bacillota</taxon>
        <taxon>Bacilli</taxon>
        <taxon>Lactobacillales</taxon>
        <taxon>Carnobacteriaceae</taxon>
        <taxon>Carnobacterium</taxon>
    </lineage>
</organism>
<dbReference type="EMBL" id="NRPP01000018">
    <property type="protein sequence ID" value="TFJ23706.1"/>
    <property type="molecule type" value="Genomic_DNA"/>
</dbReference>
<dbReference type="InterPro" id="IPR050101">
    <property type="entry name" value="CinA"/>
</dbReference>
<dbReference type="PANTHER" id="PTHR13939:SF0">
    <property type="entry name" value="NMN AMIDOHYDROLASE-LIKE PROTEIN YFAY"/>
    <property type="match status" value="1"/>
</dbReference>
<dbReference type="PIRSF" id="PIRSF006728">
    <property type="entry name" value="CinA"/>
    <property type="match status" value="1"/>
</dbReference>